<keyword evidence="4" id="KW-1185">Reference proteome</keyword>
<reference evidence="4" key="1">
    <citation type="submission" date="2019-06" db="EMBL/GenBank/DDBJ databases">
        <authorList>
            <person name="Broberg M."/>
        </authorList>
    </citation>
    <scope>NUCLEOTIDE SEQUENCE [LARGE SCALE GENOMIC DNA]</scope>
</reference>
<comment type="caution">
    <text evidence="3">The sequence shown here is derived from an EMBL/GenBank/DDBJ whole genome shotgun (WGS) entry which is preliminary data.</text>
</comment>
<dbReference type="Proteomes" id="UP000754883">
    <property type="component" value="Unassembled WGS sequence"/>
</dbReference>
<name>A0A9N9UBU9_9HYPO</name>
<evidence type="ECO:0000256" key="2">
    <source>
        <dbReference type="SAM" id="Phobius"/>
    </source>
</evidence>
<feature type="compositionally biased region" description="Basic and acidic residues" evidence="1">
    <location>
        <begin position="127"/>
        <end position="139"/>
    </location>
</feature>
<feature type="compositionally biased region" description="Basic residues" evidence="1">
    <location>
        <begin position="8"/>
        <end position="20"/>
    </location>
</feature>
<evidence type="ECO:0000313" key="3">
    <source>
        <dbReference type="EMBL" id="CAG9982640.1"/>
    </source>
</evidence>
<keyword evidence="2" id="KW-0472">Membrane</keyword>
<reference evidence="3 4" key="2">
    <citation type="submission" date="2021-10" db="EMBL/GenBank/DDBJ databases">
        <authorList>
            <person name="Piombo E."/>
        </authorList>
    </citation>
    <scope>NUCLEOTIDE SEQUENCE [LARGE SCALE GENOMIC DNA]</scope>
</reference>
<feature type="compositionally biased region" description="Gly residues" evidence="1">
    <location>
        <begin position="140"/>
        <end position="154"/>
    </location>
</feature>
<evidence type="ECO:0000313" key="4">
    <source>
        <dbReference type="Proteomes" id="UP000754883"/>
    </source>
</evidence>
<protein>
    <submittedName>
        <fullName evidence="3">Uncharacterized protein</fullName>
    </submittedName>
</protein>
<dbReference type="EMBL" id="CABFNO020001343">
    <property type="protein sequence ID" value="CAG9982640.1"/>
    <property type="molecule type" value="Genomic_DNA"/>
</dbReference>
<evidence type="ECO:0000256" key="1">
    <source>
        <dbReference type="SAM" id="MobiDB-lite"/>
    </source>
</evidence>
<sequence length="285" mass="29915">MQHEGTAKPRKRRARPHPQIHQHPGPVPAHRLLRHGQHAKVQAQRNEPQHGRRPRGLLLQQPLQESPLGITPAGDEPPAGVDLRQRPARLDVGVLGPREAGSDVGDNTSSRRSPAAPAPAVGGDELAQQRREHGEEVGRDGPGGEGQPVEGGDGLLEESVRRGARELHVGEGVGPEELGGRGEEQAAHVVEGDGDGEADGAVAAAVGEEGAAQGRDGVHPRHVRYEGVPRLRELVQGRSISVVVVFGGDAAAVGFLAALAVDQDGGLSHDDFWVAGHGGFLLVRN</sequence>
<accession>A0A9N9UBU9</accession>
<feature type="region of interest" description="Disordered" evidence="1">
    <location>
        <begin position="1"/>
        <end position="154"/>
    </location>
</feature>
<proteinExistence type="predicted"/>
<keyword evidence="2" id="KW-0812">Transmembrane</keyword>
<feature type="compositionally biased region" description="Low complexity" evidence="1">
    <location>
        <begin position="110"/>
        <end position="120"/>
    </location>
</feature>
<dbReference type="OrthoDB" id="10522867at2759"/>
<organism evidence="3 4">
    <name type="scientific">Clonostachys byssicola</name>
    <dbReference type="NCBI Taxonomy" id="160290"/>
    <lineage>
        <taxon>Eukaryota</taxon>
        <taxon>Fungi</taxon>
        <taxon>Dikarya</taxon>
        <taxon>Ascomycota</taxon>
        <taxon>Pezizomycotina</taxon>
        <taxon>Sordariomycetes</taxon>
        <taxon>Hypocreomycetidae</taxon>
        <taxon>Hypocreales</taxon>
        <taxon>Bionectriaceae</taxon>
        <taxon>Clonostachys</taxon>
    </lineage>
</organism>
<gene>
    <name evidence="3" type="ORF">CBYS24578_00017473</name>
</gene>
<feature type="transmembrane region" description="Helical" evidence="2">
    <location>
        <begin position="240"/>
        <end position="261"/>
    </location>
</feature>
<dbReference type="AlphaFoldDB" id="A0A9N9UBU9"/>
<keyword evidence="2" id="KW-1133">Transmembrane helix</keyword>